<dbReference type="AlphaFoldDB" id="A0A8E2B5E2"/>
<organism evidence="7 8">
    <name type="scientific">Obba rivulosa</name>
    <dbReference type="NCBI Taxonomy" id="1052685"/>
    <lineage>
        <taxon>Eukaryota</taxon>
        <taxon>Fungi</taxon>
        <taxon>Dikarya</taxon>
        <taxon>Basidiomycota</taxon>
        <taxon>Agaricomycotina</taxon>
        <taxon>Agaricomycetes</taxon>
        <taxon>Polyporales</taxon>
        <taxon>Gelatoporiaceae</taxon>
        <taxon>Obba</taxon>
    </lineage>
</organism>
<feature type="domain" description="Importin N-terminal" evidence="6">
    <location>
        <begin position="24"/>
        <end position="101"/>
    </location>
</feature>
<feature type="region of interest" description="Disordered" evidence="5">
    <location>
        <begin position="925"/>
        <end position="951"/>
    </location>
</feature>
<evidence type="ECO:0000313" key="7">
    <source>
        <dbReference type="EMBL" id="OCH92992.1"/>
    </source>
</evidence>
<dbReference type="InterPro" id="IPR056840">
    <property type="entry name" value="HEAT_IPO9_central"/>
</dbReference>
<evidence type="ECO:0000259" key="6">
    <source>
        <dbReference type="PROSITE" id="PS50166"/>
    </source>
</evidence>
<keyword evidence="2" id="KW-0813">Transport</keyword>
<keyword evidence="3" id="KW-0653">Protein transport</keyword>
<gene>
    <name evidence="7" type="ORF">OBBRIDRAFT_750391</name>
</gene>
<evidence type="ECO:0000256" key="3">
    <source>
        <dbReference type="ARBA" id="ARBA00022927"/>
    </source>
</evidence>
<protein>
    <submittedName>
        <fullName evidence="7">ARM repeat-containing protein</fullName>
    </submittedName>
</protein>
<dbReference type="Proteomes" id="UP000250043">
    <property type="component" value="Unassembled WGS sequence"/>
</dbReference>
<dbReference type="SUPFAM" id="SSF48371">
    <property type="entry name" value="ARM repeat"/>
    <property type="match status" value="1"/>
</dbReference>
<keyword evidence="8" id="KW-1185">Reference proteome</keyword>
<dbReference type="SMART" id="SM00913">
    <property type="entry name" value="IBN_N"/>
    <property type="match status" value="1"/>
</dbReference>
<dbReference type="PROSITE" id="PS50166">
    <property type="entry name" value="IMPORTIN_B_NT"/>
    <property type="match status" value="1"/>
</dbReference>
<feature type="compositionally biased region" description="Low complexity" evidence="5">
    <location>
        <begin position="925"/>
        <end position="934"/>
    </location>
</feature>
<sequence length="1045" mass="114094">MASSEIAQCLSATLSPDNNTRITAELKLNELFKSPQSSVGLAQLLLAQDADLALRQISLSINLRKYVTEHWSPYFTQFKGNAPPPELKTQVRQAVFQGLSDPNRKIRSLCAHTLSSIANSDWPDEYPDLLNQLMGLLASGSPDSVYGAMQVFTEFIKTDLTEDQILPILRQLLPVLLNIVGAAQQYAALSRARAIAVFRQCVETLYMVKEQHPQATKEASGQVLPVWLDAFKVLLNIDPRQDIENTQSWDGVAIRIQIYKTLDVIQSSFPKNLAPYLHDFLTASLNHLNALYPAFVHYYLLSEDSAPGSSEDEPIDLAQLACPIFDFVSRASRNGRGKEWFQQDNLNALVSNIFSWSQMTSSDEDEWARDANAFVVQETDEALSYSVRMAGFDLLACLLDRHRDSVVATSNSVTMQVIANSEQARSAGKGDWWKGLEAALAALGSQSETIVECIQDAREEGQPSPIDIESLLANVVPPLLGISDAPFLQGRAFVFASRYASLLPTEVAGLYVNAAVEALENKSAPMCVGISAVMALHHFCSGVSHSVLLPFMSRIANDLGPFLLQTTEDLLGLVLETLISIVSIESGKWLNIELAGALTVSLLEVWMKNNKDPIIISNLTVILEHLAGAEAPGIYENVIKLALPPLSNAILSSTEYDAWISGTAIEVVNGIVQGAPNTGLGAGFFDVIGPSLFEALRKVEDRDVIQSGIECLTSIIRKDVNQILNWKDPTTRQSGLECTLAVIARQLQSDNEAGGLVIGDLIIHLLRKAGDAVVPVLPELLQAMVARMQTARTATFIQSLVIPFAFLIHNGQRDTVLSLLESTNVDGRSGLEVLINTWCENAETFQGFWAIRISTLALSALYASERPNLQNLMVKGDMIVRPETKNVIMTRSKTKKMPTEWTSVPFPVKALKLMLHDLQSGGEAASMGLGSSGDADSDDGDEDWSDDGDEAGSKKAEYAYLSEIMNSAGINPNIAYAGSFDHDDALEAGDDEDLKQDPVSHIDLRGHILSFLRECAARNINNFSAVVGQLSPEEALVVRQVVSQQ</sequence>
<keyword evidence="4" id="KW-0539">Nucleus</keyword>
<dbReference type="InterPro" id="IPR016024">
    <property type="entry name" value="ARM-type_fold"/>
</dbReference>
<dbReference type="InterPro" id="IPR001494">
    <property type="entry name" value="Importin-beta_N"/>
</dbReference>
<evidence type="ECO:0000256" key="5">
    <source>
        <dbReference type="SAM" id="MobiDB-lite"/>
    </source>
</evidence>
<name>A0A8E2B5E2_9APHY</name>
<evidence type="ECO:0000256" key="4">
    <source>
        <dbReference type="ARBA" id="ARBA00023242"/>
    </source>
</evidence>
<comment type="subcellular location">
    <subcellularLocation>
        <location evidence="1">Nucleus</location>
    </subcellularLocation>
</comment>
<accession>A0A8E2B5E2</accession>
<dbReference type="EMBL" id="KV722361">
    <property type="protein sequence ID" value="OCH92992.1"/>
    <property type="molecule type" value="Genomic_DNA"/>
</dbReference>
<dbReference type="OrthoDB" id="431626at2759"/>
<dbReference type="Pfam" id="PF25018">
    <property type="entry name" value="HEAT_IPO9_c"/>
    <property type="match status" value="1"/>
</dbReference>
<dbReference type="GO" id="GO:0031267">
    <property type="term" value="F:small GTPase binding"/>
    <property type="evidence" value="ECO:0007669"/>
    <property type="project" value="InterPro"/>
</dbReference>
<dbReference type="Pfam" id="PF03810">
    <property type="entry name" value="IBN_N"/>
    <property type="match status" value="1"/>
</dbReference>
<dbReference type="InterPro" id="IPR011989">
    <property type="entry name" value="ARM-like"/>
</dbReference>
<dbReference type="GO" id="GO:0005635">
    <property type="term" value="C:nuclear envelope"/>
    <property type="evidence" value="ECO:0007669"/>
    <property type="project" value="TreeGrafter"/>
</dbReference>
<evidence type="ECO:0000256" key="1">
    <source>
        <dbReference type="ARBA" id="ARBA00004123"/>
    </source>
</evidence>
<dbReference type="PANTHER" id="PTHR10997">
    <property type="entry name" value="IMPORTIN-7, 8, 11"/>
    <property type="match status" value="1"/>
</dbReference>
<dbReference type="PANTHER" id="PTHR10997:SF9">
    <property type="entry name" value="IMPORTIN-9"/>
    <property type="match status" value="1"/>
</dbReference>
<evidence type="ECO:0000313" key="8">
    <source>
        <dbReference type="Proteomes" id="UP000250043"/>
    </source>
</evidence>
<reference evidence="7 8" key="1">
    <citation type="submission" date="2016-07" db="EMBL/GenBank/DDBJ databases">
        <title>Draft genome of the white-rot fungus Obba rivulosa 3A-2.</title>
        <authorList>
            <consortium name="DOE Joint Genome Institute"/>
            <person name="Miettinen O."/>
            <person name="Riley R."/>
            <person name="Acob R."/>
            <person name="Barry K."/>
            <person name="Cullen D."/>
            <person name="De Vries R."/>
            <person name="Hainaut M."/>
            <person name="Hatakka A."/>
            <person name="Henrissat B."/>
            <person name="Hilden K."/>
            <person name="Kuo R."/>
            <person name="Labutti K."/>
            <person name="Lipzen A."/>
            <person name="Makela M.R."/>
            <person name="Sandor L."/>
            <person name="Spatafora J.W."/>
            <person name="Grigoriev I.V."/>
            <person name="Hibbett D.S."/>
        </authorList>
    </citation>
    <scope>NUCLEOTIDE SEQUENCE [LARGE SCALE GENOMIC DNA]</scope>
    <source>
        <strain evidence="7 8">3A-2</strain>
    </source>
</reference>
<dbReference type="GO" id="GO:0005829">
    <property type="term" value="C:cytosol"/>
    <property type="evidence" value="ECO:0007669"/>
    <property type="project" value="TreeGrafter"/>
</dbReference>
<dbReference type="Gene3D" id="1.25.10.10">
    <property type="entry name" value="Leucine-rich Repeat Variant"/>
    <property type="match status" value="1"/>
</dbReference>
<evidence type="ECO:0000256" key="2">
    <source>
        <dbReference type="ARBA" id="ARBA00022448"/>
    </source>
</evidence>
<dbReference type="GO" id="GO:0006606">
    <property type="term" value="P:protein import into nucleus"/>
    <property type="evidence" value="ECO:0007669"/>
    <property type="project" value="TreeGrafter"/>
</dbReference>
<feature type="compositionally biased region" description="Acidic residues" evidence="5">
    <location>
        <begin position="935"/>
        <end position="950"/>
    </location>
</feature>
<proteinExistence type="predicted"/>